<dbReference type="EMBL" id="BPLQ01006877">
    <property type="protein sequence ID" value="GIY25965.1"/>
    <property type="molecule type" value="Genomic_DNA"/>
</dbReference>
<evidence type="ECO:0000313" key="2">
    <source>
        <dbReference type="EMBL" id="GIY25965.1"/>
    </source>
</evidence>
<evidence type="ECO:0000313" key="3">
    <source>
        <dbReference type="Proteomes" id="UP001054837"/>
    </source>
</evidence>
<comment type="caution">
    <text evidence="2">The sequence shown here is derived from an EMBL/GenBank/DDBJ whole genome shotgun (WGS) entry which is preliminary data.</text>
</comment>
<reference evidence="2 3" key="1">
    <citation type="submission" date="2021-06" db="EMBL/GenBank/DDBJ databases">
        <title>Caerostris darwini draft genome.</title>
        <authorList>
            <person name="Kono N."/>
            <person name="Arakawa K."/>
        </authorList>
    </citation>
    <scope>NUCLEOTIDE SEQUENCE [LARGE SCALE GENOMIC DNA]</scope>
</reference>
<dbReference type="AlphaFoldDB" id="A0AAV4RW36"/>
<organism evidence="2 3">
    <name type="scientific">Caerostris darwini</name>
    <dbReference type="NCBI Taxonomy" id="1538125"/>
    <lineage>
        <taxon>Eukaryota</taxon>
        <taxon>Metazoa</taxon>
        <taxon>Ecdysozoa</taxon>
        <taxon>Arthropoda</taxon>
        <taxon>Chelicerata</taxon>
        <taxon>Arachnida</taxon>
        <taxon>Araneae</taxon>
        <taxon>Araneomorphae</taxon>
        <taxon>Entelegynae</taxon>
        <taxon>Araneoidea</taxon>
        <taxon>Araneidae</taxon>
        <taxon>Caerostris</taxon>
    </lineage>
</organism>
<dbReference type="Proteomes" id="UP001054837">
    <property type="component" value="Unassembled WGS sequence"/>
</dbReference>
<gene>
    <name evidence="2" type="ORF">CDAR_453291</name>
</gene>
<proteinExistence type="predicted"/>
<accession>A0AAV4RW36</accession>
<feature type="region of interest" description="Disordered" evidence="1">
    <location>
        <begin position="21"/>
        <end position="44"/>
    </location>
</feature>
<name>A0AAV4RW36_9ARAC</name>
<evidence type="ECO:0000256" key="1">
    <source>
        <dbReference type="SAM" id="MobiDB-lite"/>
    </source>
</evidence>
<protein>
    <submittedName>
        <fullName evidence="2">Uncharacterized protein</fullName>
    </submittedName>
</protein>
<feature type="compositionally biased region" description="Polar residues" evidence="1">
    <location>
        <begin position="25"/>
        <end position="44"/>
    </location>
</feature>
<sequence length="127" mass="14982">MSYGEENLREMMTEGMDFCGADRQSPFQNPLTPLSSDQNGQEQSPDYMCSIIHQQEKVIENYQMELSYHLMYLRHNLMHLMYHYPTDADAHRSITTFLKKRVVNIRSHDNEIRVVNIDHRVANSAIY</sequence>
<keyword evidence="3" id="KW-1185">Reference proteome</keyword>